<dbReference type="OMA" id="ENFIGAE"/>
<feature type="compositionally biased region" description="Basic and acidic residues" evidence="6">
    <location>
        <begin position="233"/>
        <end position="260"/>
    </location>
</feature>
<keyword evidence="3" id="KW-0238">DNA-binding</keyword>
<dbReference type="GO" id="GO:0005634">
    <property type="term" value="C:nucleus"/>
    <property type="evidence" value="ECO:0007669"/>
    <property type="project" value="UniProtKB-SubCell"/>
</dbReference>
<feature type="compositionally biased region" description="Low complexity" evidence="6">
    <location>
        <begin position="140"/>
        <end position="151"/>
    </location>
</feature>
<evidence type="ECO:0000256" key="3">
    <source>
        <dbReference type="ARBA" id="ARBA00023125"/>
    </source>
</evidence>
<evidence type="ECO:0000259" key="7">
    <source>
        <dbReference type="PROSITE" id="PS51806"/>
    </source>
</evidence>
<dbReference type="PROSITE" id="PS51806">
    <property type="entry name" value="DOG1"/>
    <property type="match status" value="1"/>
</dbReference>
<feature type="region of interest" description="Disordered" evidence="6">
    <location>
        <begin position="129"/>
        <end position="154"/>
    </location>
</feature>
<dbReference type="EnsemblPlants" id="ORUFI01G41330.3">
    <property type="protein sequence ID" value="ORUFI01G41330.3"/>
    <property type="gene ID" value="ORUFI01G41330"/>
</dbReference>
<feature type="region of interest" description="Disordered" evidence="6">
    <location>
        <begin position="560"/>
        <end position="586"/>
    </location>
</feature>
<evidence type="ECO:0000256" key="4">
    <source>
        <dbReference type="ARBA" id="ARBA00023163"/>
    </source>
</evidence>
<dbReference type="Proteomes" id="UP000008022">
    <property type="component" value="Unassembled WGS sequence"/>
</dbReference>
<reference evidence="9" key="1">
    <citation type="submission" date="2013-06" db="EMBL/GenBank/DDBJ databases">
        <authorList>
            <person name="Zhao Q."/>
        </authorList>
    </citation>
    <scope>NUCLEOTIDE SEQUENCE</scope>
    <source>
        <strain evidence="9">cv. W1943</strain>
    </source>
</reference>
<evidence type="ECO:0000256" key="2">
    <source>
        <dbReference type="ARBA" id="ARBA00023015"/>
    </source>
</evidence>
<feature type="region of interest" description="Disordered" evidence="6">
    <location>
        <begin position="194"/>
        <end position="266"/>
    </location>
</feature>
<evidence type="ECO:0000313" key="8">
    <source>
        <dbReference type="EnsemblPlants" id="ORUFI01G41330.3"/>
    </source>
</evidence>
<feature type="compositionally biased region" description="Low complexity" evidence="6">
    <location>
        <begin position="206"/>
        <end position="219"/>
    </location>
</feature>
<protein>
    <recommendedName>
        <fullName evidence="7">DOG1 domain-containing protein</fullName>
    </recommendedName>
</protein>
<name>A0A0E0N5B0_ORYRU</name>
<dbReference type="InterPro" id="IPR025422">
    <property type="entry name" value="TGA_domain"/>
</dbReference>
<dbReference type="PANTHER" id="PTHR45693">
    <property type="entry name" value="TRANSCRIPTION FACTOR TGA9"/>
    <property type="match status" value="1"/>
</dbReference>
<evidence type="ECO:0000313" key="9">
    <source>
        <dbReference type="Proteomes" id="UP000008022"/>
    </source>
</evidence>
<dbReference type="PANTHER" id="PTHR45693:SF9">
    <property type="entry name" value="TRANSCRIPTION FACTOR TGA9"/>
    <property type="match status" value="1"/>
</dbReference>
<reference evidence="8" key="2">
    <citation type="submission" date="2015-06" db="UniProtKB">
        <authorList>
            <consortium name="EnsemblPlants"/>
        </authorList>
    </citation>
    <scope>IDENTIFICATION</scope>
</reference>
<evidence type="ECO:0000256" key="6">
    <source>
        <dbReference type="SAM" id="MobiDB-lite"/>
    </source>
</evidence>
<dbReference type="GO" id="GO:0006351">
    <property type="term" value="P:DNA-templated transcription"/>
    <property type="evidence" value="ECO:0007669"/>
    <property type="project" value="InterPro"/>
</dbReference>
<dbReference type="STRING" id="4529.A0A0E0N5B0"/>
<keyword evidence="5" id="KW-0539">Nucleus</keyword>
<accession>A0A0E0N5B0</accession>
<dbReference type="Gramene" id="ORUFI01G41330.3">
    <property type="protein sequence ID" value="ORUFI01G41330.3"/>
    <property type="gene ID" value="ORUFI01G41330"/>
</dbReference>
<proteinExistence type="predicted"/>
<dbReference type="eggNOG" id="ENOG502QRFK">
    <property type="taxonomic scope" value="Eukaryota"/>
</dbReference>
<keyword evidence="9" id="KW-1185">Reference proteome</keyword>
<organism evidence="8 9">
    <name type="scientific">Oryza rufipogon</name>
    <name type="common">Brownbeard rice</name>
    <name type="synonym">Asian wild rice</name>
    <dbReference type="NCBI Taxonomy" id="4529"/>
    <lineage>
        <taxon>Eukaryota</taxon>
        <taxon>Viridiplantae</taxon>
        <taxon>Streptophyta</taxon>
        <taxon>Embryophyta</taxon>
        <taxon>Tracheophyta</taxon>
        <taxon>Spermatophyta</taxon>
        <taxon>Magnoliopsida</taxon>
        <taxon>Liliopsida</taxon>
        <taxon>Poales</taxon>
        <taxon>Poaceae</taxon>
        <taxon>BOP clade</taxon>
        <taxon>Oryzoideae</taxon>
        <taxon>Oryzeae</taxon>
        <taxon>Oryzinae</taxon>
        <taxon>Oryza</taxon>
    </lineage>
</organism>
<dbReference type="GO" id="GO:0043565">
    <property type="term" value="F:sequence-specific DNA binding"/>
    <property type="evidence" value="ECO:0007669"/>
    <property type="project" value="InterPro"/>
</dbReference>
<evidence type="ECO:0000256" key="1">
    <source>
        <dbReference type="ARBA" id="ARBA00004123"/>
    </source>
</evidence>
<keyword evidence="4" id="KW-0804">Transcription</keyword>
<feature type="compositionally biased region" description="Polar residues" evidence="6">
    <location>
        <begin position="129"/>
        <end position="139"/>
    </location>
</feature>
<keyword evidence="2" id="KW-0805">Transcription regulation</keyword>
<feature type="domain" description="DOG1" evidence="7">
    <location>
        <begin position="331"/>
        <end position="553"/>
    </location>
</feature>
<evidence type="ECO:0000256" key="5">
    <source>
        <dbReference type="ARBA" id="ARBA00023242"/>
    </source>
</evidence>
<dbReference type="Pfam" id="PF14144">
    <property type="entry name" value="DOG1"/>
    <property type="match status" value="1"/>
</dbReference>
<sequence length="586" mass="64705">MKGGYKEWIELVVIMVQGEESSWRMAASTHHERAIPLNQALAYGVQAHASPSVAAAPPASFLDFQPAAAAAAYFGELEEALIHGANAGGVVDPGMIRADVHSKSAAAAATAGYLAARPPTLEIFPSWPMRQQQQLHSGNSQSVGSTTDSSSAQNTMPQMELVSPASIRASSEHQHQQQQPGQEVMMVTTDDYSYKPGLAAASPSFQQQHQLQHHQQQQLHGGGDHDKRKHGSTRKDGKSVDAKRGCEEEQAEKKGDEKKPVNSNFKTSSKDCFPIAYVQNLETSRVRLQQIEQELQRARSQQQLQPASLQLADEGVPRSSHHGAVKSFAGAAMFDMEYARWLDDDSKRLTDLRGGLQAHLLDTNLGLIVEECMQHYDELFQLKAALARSDVFHLLTGTWATPAERCFLWMGGFRPSDLLKILIQQLDPLTEQQMLGIYSLQQSSEQAEEALAQGLQQLHQSLADTVAAGTLNDGPGVPNYMSLMAIALDKLASLESFYQQVTNLANVQADNLRQQTLHQLRRILTTRQAARCFLSIGEYYRRLRALSNLWSSRPRENFIGTESVSPTGTELQPMHNQPQQNQYSGF</sequence>
<dbReference type="AlphaFoldDB" id="A0A0E0N5B0"/>
<dbReference type="GO" id="GO:0045893">
    <property type="term" value="P:positive regulation of DNA-templated transcription"/>
    <property type="evidence" value="ECO:0007669"/>
    <property type="project" value="EnsemblPlants"/>
</dbReference>
<comment type="subcellular location">
    <subcellularLocation>
        <location evidence="1">Nucleus</location>
    </subcellularLocation>
</comment>